<protein>
    <submittedName>
        <fullName evidence="1">Uncharacterized protein</fullName>
    </submittedName>
</protein>
<proteinExistence type="predicted"/>
<sequence>MANNAVEQPWDINSRLGHFVSNPSDLRRLLGVNEGLIVGSTAFQFFAKVAWPDSTLDVLVERGPAVSEIFAYLVNEGYNQEQTEIFYGGLPEQFTYRITPRIRDGAANTKINVINAEVMSIWGFLAGPVFSTASACFITWDKAYCLFPEHTFNKRKVKFAHGLDTTYDSVLPLLREYVQRGCFLDENSFTQGPDMIQERQETIADLQGFRRIGDSKTWSIPLDCTGITPLEVNSTVIDKNTFHVRAEEGRSGLEITIRTGAFKCCVLKHTYTFDTREYPNDDFHEYLRWVLCRKAAKQIQEHVDAGTFTLSKVSYRQALKKMANATEENMGGSSGCNENCHLLESRSTKDGFITPVGWKYADDSIPEIYEEWSKRDHGAVEVEIKTDDAGNEVVVVMEDN</sequence>
<evidence type="ECO:0000313" key="1">
    <source>
        <dbReference type="EMBL" id="KEQ64441.1"/>
    </source>
</evidence>
<gene>
    <name evidence="1" type="ORF">M437DRAFT_64979</name>
</gene>
<dbReference type="STRING" id="1043003.A0A074WPP1"/>
<dbReference type="EMBL" id="KL584829">
    <property type="protein sequence ID" value="KEQ64441.1"/>
    <property type="molecule type" value="Genomic_DNA"/>
</dbReference>
<dbReference type="HOGENOM" id="CLU_582636_0_0_1"/>
<evidence type="ECO:0000313" key="2">
    <source>
        <dbReference type="Proteomes" id="UP000030672"/>
    </source>
</evidence>
<accession>A0A074WPP1</accession>
<organism evidence="1 2">
    <name type="scientific">Aureobasidium melanogenum (strain CBS 110374)</name>
    <name type="common">Aureobasidium pullulans var. melanogenum</name>
    <dbReference type="NCBI Taxonomy" id="1043003"/>
    <lineage>
        <taxon>Eukaryota</taxon>
        <taxon>Fungi</taxon>
        <taxon>Dikarya</taxon>
        <taxon>Ascomycota</taxon>
        <taxon>Pezizomycotina</taxon>
        <taxon>Dothideomycetes</taxon>
        <taxon>Dothideomycetidae</taxon>
        <taxon>Dothideales</taxon>
        <taxon>Saccotheciaceae</taxon>
        <taxon>Aureobasidium</taxon>
    </lineage>
</organism>
<reference evidence="1 2" key="1">
    <citation type="journal article" date="2014" name="BMC Genomics">
        <title>Genome sequencing of four Aureobasidium pullulans varieties: biotechnological potential, stress tolerance, and description of new species.</title>
        <authorList>
            <person name="Gostin Ar C."/>
            <person name="Ohm R.A."/>
            <person name="Kogej T."/>
            <person name="Sonjak S."/>
            <person name="Turk M."/>
            <person name="Zajc J."/>
            <person name="Zalar P."/>
            <person name="Grube M."/>
            <person name="Sun H."/>
            <person name="Han J."/>
            <person name="Sharma A."/>
            <person name="Chiniquy J."/>
            <person name="Ngan C.Y."/>
            <person name="Lipzen A."/>
            <person name="Barry K."/>
            <person name="Grigoriev I.V."/>
            <person name="Gunde-Cimerman N."/>
        </authorList>
    </citation>
    <scope>NUCLEOTIDE SEQUENCE [LARGE SCALE GENOMIC DNA]</scope>
    <source>
        <strain evidence="1 2">CBS 110374</strain>
    </source>
</reference>
<dbReference type="RefSeq" id="XP_040881464.1">
    <property type="nucleotide sequence ID" value="XM_041024520.1"/>
</dbReference>
<dbReference type="GeneID" id="63917893"/>
<name>A0A074WPP1_AURM1</name>
<keyword evidence="2" id="KW-1185">Reference proteome</keyword>
<dbReference type="AlphaFoldDB" id="A0A074WPP1"/>
<dbReference type="Proteomes" id="UP000030672">
    <property type="component" value="Unassembled WGS sequence"/>
</dbReference>